<dbReference type="Pfam" id="PF07498">
    <property type="entry name" value="Rho_N"/>
    <property type="match status" value="1"/>
</dbReference>
<protein>
    <submittedName>
        <fullName evidence="3">SAP-like protein BP-73</fullName>
    </submittedName>
</protein>
<feature type="region of interest" description="Disordered" evidence="1">
    <location>
        <begin position="62"/>
        <end position="99"/>
    </location>
</feature>
<feature type="compositionally biased region" description="Basic and acidic residues" evidence="1">
    <location>
        <begin position="78"/>
        <end position="87"/>
    </location>
</feature>
<feature type="compositionally biased region" description="Basic and acidic residues" evidence="1">
    <location>
        <begin position="130"/>
        <end position="163"/>
    </location>
</feature>
<dbReference type="PANTHER" id="PTHR34449">
    <property type="entry name" value="RHO TERMINATION FACTOR"/>
    <property type="match status" value="1"/>
</dbReference>
<accession>A0AAQ3QKG2</accession>
<evidence type="ECO:0000259" key="2">
    <source>
        <dbReference type="SMART" id="SM00959"/>
    </source>
</evidence>
<feature type="domain" description="Rho termination factor-like N-terminal" evidence="2">
    <location>
        <begin position="238"/>
        <end position="278"/>
    </location>
</feature>
<evidence type="ECO:0000256" key="1">
    <source>
        <dbReference type="SAM" id="MobiDB-lite"/>
    </source>
</evidence>
<keyword evidence="4" id="KW-1185">Reference proteome</keyword>
<gene>
    <name evidence="3" type="ORF">Cni_G21173</name>
</gene>
<evidence type="ECO:0000313" key="3">
    <source>
        <dbReference type="EMBL" id="WOL12406.1"/>
    </source>
</evidence>
<dbReference type="AlphaFoldDB" id="A0AAQ3QKG2"/>
<organism evidence="3 4">
    <name type="scientific">Canna indica</name>
    <name type="common">Indian-shot</name>
    <dbReference type="NCBI Taxonomy" id="4628"/>
    <lineage>
        <taxon>Eukaryota</taxon>
        <taxon>Viridiplantae</taxon>
        <taxon>Streptophyta</taxon>
        <taxon>Embryophyta</taxon>
        <taxon>Tracheophyta</taxon>
        <taxon>Spermatophyta</taxon>
        <taxon>Magnoliopsida</taxon>
        <taxon>Liliopsida</taxon>
        <taxon>Zingiberales</taxon>
        <taxon>Cannaceae</taxon>
        <taxon>Canna</taxon>
    </lineage>
</organism>
<dbReference type="Proteomes" id="UP001327560">
    <property type="component" value="Chromosome 6"/>
</dbReference>
<name>A0AAQ3QKG2_9LILI</name>
<reference evidence="3 4" key="1">
    <citation type="submission" date="2023-10" db="EMBL/GenBank/DDBJ databases">
        <title>Chromosome-scale genome assembly provides insights into flower coloration mechanisms of Canna indica.</title>
        <authorList>
            <person name="Li C."/>
        </authorList>
    </citation>
    <scope>NUCLEOTIDE SEQUENCE [LARGE SCALE GENOMIC DNA]</scope>
    <source>
        <tissue evidence="3">Flower</tissue>
    </source>
</reference>
<dbReference type="GO" id="GO:0006353">
    <property type="term" value="P:DNA-templated transcription termination"/>
    <property type="evidence" value="ECO:0007669"/>
    <property type="project" value="InterPro"/>
</dbReference>
<feature type="region of interest" description="Disordered" evidence="1">
    <location>
        <begin position="116"/>
        <end position="233"/>
    </location>
</feature>
<dbReference type="PANTHER" id="PTHR34449:SF2">
    <property type="entry name" value="RHO TERMINATION FACTOR"/>
    <property type="match status" value="1"/>
</dbReference>
<dbReference type="SMART" id="SM00959">
    <property type="entry name" value="Rho_N"/>
    <property type="match status" value="1"/>
</dbReference>
<dbReference type="Gene3D" id="1.10.720.10">
    <property type="match status" value="1"/>
</dbReference>
<sequence length="278" mass="31013">MMMQTLLFPNGGIRSSAAVFRPALLGFGHAVAVHAKEITDVHLHYTSQRGRFQLFISSIRSEGNRRGRPRRNASSHKISKEADKLKEPPTANEEASESSSQVEIIALFKRIQSSISKDRPTALRRSAKSQQEKKVKTPKFPRREQARGGPRDVDAPLSERNELLEGEPTNHTAFLGNTKVTRPASNFMKRSPIPPAPLAQHNNKDIGDEQPQSIPSAKVAEEQLQEVTQDRVDPDLQNLDELKLPDLKELAKRKGIKGYSKLKKGELLELLKGLPESI</sequence>
<dbReference type="InterPro" id="IPR011112">
    <property type="entry name" value="Rho-like_N"/>
</dbReference>
<dbReference type="EMBL" id="CP136895">
    <property type="protein sequence ID" value="WOL12406.1"/>
    <property type="molecule type" value="Genomic_DNA"/>
</dbReference>
<proteinExistence type="predicted"/>
<evidence type="ECO:0000313" key="4">
    <source>
        <dbReference type="Proteomes" id="UP001327560"/>
    </source>
</evidence>